<keyword evidence="7 9" id="KW-0694">RNA-binding</keyword>
<dbReference type="InterPro" id="IPR013598">
    <property type="entry name" value="Exportin-1/Importin-b-like"/>
</dbReference>
<dbReference type="GO" id="GO:0071528">
    <property type="term" value="P:tRNA re-export from nucleus"/>
    <property type="evidence" value="ECO:0007669"/>
    <property type="project" value="UniProtKB-UniRule"/>
</dbReference>
<dbReference type="InterPro" id="IPR045546">
    <property type="entry name" value="Exportin-T_C"/>
</dbReference>
<feature type="domain" description="Exportin-1/Importin-beta-like" evidence="11">
    <location>
        <begin position="163"/>
        <end position="320"/>
    </location>
</feature>
<evidence type="ECO:0000256" key="1">
    <source>
        <dbReference type="ARBA" id="ARBA00004496"/>
    </source>
</evidence>
<dbReference type="PANTHER" id="PTHR15952:SF11">
    <property type="entry name" value="EXPORTIN-T"/>
    <property type="match status" value="1"/>
</dbReference>
<organism evidence="13 14">
    <name type="scientific">Ogataea polymorpha</name>
    <dbReference type="NCBI Taxonomy" id="460523"/>
    <lineage>
        <taxon>Eukaryota</taxon>
        <taxon>Fungi</taxon>
        <taxon>Dikarya</taxon>
        <taxon>Ascomycota</taxon>
        <taxon>Saccharomycotina</taxon>
        <taxon>Pichiomycetes</taxon>
        <taxon>Pichiales</taxon>
        <taxon>Pichiaceae</taxon>
        <taxon>Ogataea</taxon>
    </lineage>
</organism>
<evidence type="ECO:0000256" key="2">
    <source>
        <dbReference type="ARBA" id="ARBA00009466"/>
    </source>
</evidence>
<keyword evidence="8 9" id="KW-0539">Nucleus</keyword>
<dbReference type="GO" id="GO:0000049">
    <property type="term" value="F:tRNA binding"/>
    <property type="evidence" value="ECO:0007669"/>
    <property type="project" value="UniProtKB-UniRule"/>
</dbReference>
<keyword evidence="4 9" id="KW-0813">Transport</keyword>
<dbReference type="PANTHER" id="PTHR15952">
    <property type="entry name" value="EXPORTIN-T/LOS1"/>
    <property type="match status" value="1"/>
</dbReference>
<evidence type="ECO:0000256" key="3">
    <source>
        <dbReference type="ARBA" id="ARBA00018928"/>
    </source>
</evidence>
<comment type="similarity">
    <text evidence="2 9">Belongs to the exportin family.</text>
</comment>
<comment type="function">
    <text evidence="9">tRNA nucleus export receptor which facilitates tRNA translocation across the nuclear pore complex.</text>
</comment>
<keyword evidence="6 9" id="KW-0820">tRNA-binding</keyword>
<evidence type="ECO:0000259" key="11">
    <source>
        <dbReference type="Pfam" id="PF08389"/>
    </source>
</evidence>
<dbReference type="GO" id="GO:0016363">
    <property type="term" value="C:nuclear matrix"/>
    <property type="evidence" value="ECO:0007669"/>
    <property type="project" value="TreeGrafter"/>
</dbReference>
<keyword evidence="14" id="KW-1185">Reference proteome</keyword>
<dbReference type="InterPro" id="IPR016024">
    <property type="entry name" value="ARM-type_fold"/>
</dbReference>
<keyword evidence="5 9" id="KW-0963">Cytoplasm</keyword>
<feature type="region of interest" description="Disordered" evidence="10">
    <location>
        <begin position="28"/>
        <end position="49"/>
    </location>
</feature>
<comment type="subcellular location">
    <subcellularLocation>
        <location evidence="1 9">Cytoplasm</location>
    </subcellularLocation>
    <subcellularLocation>
        <location evidence="9">Nucleus</location>
    </subcellularLocation>
    <text evidence="9">Shuttles between the nucleus and the cytoplasm.</text>
</comment>
<dbReference type="SUPFAM" id="SSF48371">
    <property type="entry name" value="ARM repeat"/>
    <property type="match status" value="1"/>
</dbReference>
<dbReference type="AlphaFoldDB" id="A0A9P8PS05"/>
<dbReference type="InterPro" id="IPR040017">
    <property type="entry name" value="XPOT"/>
</dbReference>
<evidence type="ECO:0000313" key="13">
    <source>
        <dbReference type="EMBL" id="KAH3677338.1"/>
    </source>
</evidence>
<evidence type="ECO:0000256" key="10">
    <source>
        <dbReference type="SAM" id="MobiDB-lite"/>
    </source>
</evidence>
<reference evidence="13" key="2">
    <citation type="submission" date="2021-01" db="EMBL/GenBank/DDBJ databases">
        <authorList>
            <person name="Schikora-Tamarit M.A."/>
        </authorList>
    </citation>
    <scope>NUCLEOTIDE SEQUENCE</scope>
    <source>
        <strain evidence="13">NCAIM Y.01608</strain>
    </source>
</reference>
<evidence type="ECO:0000256" key="7">
    <source>
        <dbReference type="ARBA" id="ARBA00022884"/>
    </source>
</evidence>
<accession>A0A9P8PS05</accession>
<evidence type="ECO:0000256" key="5">
    <source>
        <dbReference type="ARBA" id="ARBA00022490"/>
    </source>
</evidence>
<evidence type="ECO:0000256" key="4">
    <source>
        <dbReference type="ARBA" id="ARBA00022448"/>
    </source>
</evidence>
<feature type="domain" description="Exportin-T C-terminal" evidence="12">
    <location>
        <begin position="397"/>
        <end position="1105"/>
    </location>
</feature>
<dbReference type="GO" id="GO:0005643">
    <property type="term" value="C:nuclear pore"/>
    <property type="evidence" value="ECO:0007669"/>
    <property type="project" value="TreeGrafter"/>
</dbReference>
<dbReference type="Gene3D" id="1.25.10.10">
    <property type="entry name" value="Leucine-rich Repeat Variant"/>
    <property type="match status" value="1"/>
</dbReference>
<dbReference type="Pfam" id="PF19282">
    <property type="entry name" value="Exportin-T"/>
    <property type="match status" value="1"/>
</dbReference>
<dbReference type="Pfam" id="PF08389">
    <property type="entry name" value="Xpo1"/>
    <property type="match status" value="1"/>
</dbReference>
<evidence type="ECO:0000256" key="8">
    <source>
        <dbReference type="ARBA" id="ARBA00023242"/>
    </source>
</evidence>
<evidence type="ECO:0000313" key="14">
    <source>
        <dbReference type="Proteomes" id="UP000788993"/>
    </source>
</evidence>
<evidence type="ECO:0000256" key="6">
    <source>
        <dbReference type="ARBA" id="ARBA00022555"/>
    </source>
</evidence>
<dbReference type="InterPro" id="IPR011989">
    <property type="entry name" value="ARM-like"/>
</dbReference>
<dbReference type="GO" id="GO:0005737">
    <property type="term" value="C:cytoplasm"/>
    <property type="evidence" value="ECO:0007669"/>
    <property type="project" value="UniProtKB-SubCell"/>
</dbReference>
<dbReference type="EMBL" id="JAEUBD010000108">
    <property type="protein sequence ID" value="KAH3677338.1"/>
    <property type="molecule type" value="Genomic_DNA"/>
</dbReference>
<protein>
    <recommendedName>
        <fullName evidence="3 9">Exportin-T</fullName>
    </recommendedName>
    <alternativeName>
        <fullName evidence="9">Exportin(tRNA)</fullName>
    </alternativeName>
    <alternativeName>
        <fullName evidence="9">tRNA exportin</fullName>
    </alternativeName>
</protein>
<evidence type="ECO:0000256" key="9">
    <source>
        <dbReference type="RuleBase" id="RU366037"/>
    </source>
</evidence>
<dbReference type="Proteomes" id="UP000788993">
    <property type="component" value="Unassembled WGS sequence"/>
</dbReference>
<gene>
    <name evidence="13" type="ORF">OGATHE_000812</name>
</gene>
<reference evidence="13" key="1">
    <citation type="journal article" date="2021" name="Open Biol.">
        <title>Shared evolutionary footprints suggest mitochondrial oxidative damage underlies multiple complex I losses in fungi.</title>
        <authorList>
            <person name="Schikora-Tamarit M.A."/>
            <person name="Marcet-Houben M."/>
            <person name="Nosek J."/>
            <person name="Gabaldon T."/>
        </authorList>
    </citation>
    <scope>NUCLEOTIDE SEQUENCE</scope>
    <source>
        <strain evidence="13">NCAIM Y.01608</strain>
    </source>
</reference>
<evidence type="ECO:0000259" key="12">
    <source>
        <dbReference type="Pfam" id="PF19282"/>
    </source>
</evidence>
<dbReference type="GO" id="GO:0031267">
    <property type="term" value="F:small GTPase binding"/>
    <property type="evidence" value="ECO:0007669"/>
    <property type="project" value="InterPro"/>
</dbReference>
<proteinExistence type="inferred from homology"/>
<sequence length="1106" mass="126609">MTWIRVNQLRVGNRATGASVALLKADPTKLSSRSDDPGQDPGSFDRRTTKLEFEKPNKKCITYIMDQQILQAVDIASSATADVQLKQQALEYITQIKDSPDGWQHCVNLLSSNAQLSPNVKFFVFQVLDSRLPFMNSSQKLAVKDFLFNYLKNLLDKNVVEPVFLRNALSKTFGLLFVHATLSCYQTLIKDLLSPVQAGGNFNELATDYYLRTLLVIHQEIGDQMIAREPEHHERNNLLKDAIRANDMTLMTESWKSILKHFSSTNTALKRDILNNTIQCIGEYVSWIEINLILDEEYLGLLYQFLASPDDQQKITTAGCFNEILHKKMAPMKKLELINFLNLTGILNQMDLKSKEADFDVNVAFSKLVENLGSELVNVLDTSSNEELANTEFKNLTIKKIIDVFPLIFEYLDNDYDDVALEVFPFIGNFLLFLKKNITNEQVDFSYLSSSEILTTLLKKIIMRKKFDEEDDGSEEESIEQFQEVRNKLNSFHDSIVILNETLALDVMINCINESLFNSNSDWRTIELGMYELSHFSEILRNNVMNLPKTMINNSRPYFVFNEMLCKVIDGSTTFLVNHSLIQLLFFELVLKHYTFFTNNNIQVDGVNKDEILLKVLKIFVSNFGVFSENDKVKYRSWYLFYRFIKLTKPPVDDFILEELIKSLLPLLSFDFEVTSQAKLSEDIDLSLIDTKGSFDHQLYLFESIGLLLSLIKKSDKRVSMFESVLQPLFSNLEKCINSMSQLSLGLVVQVHHSLVSVGTILKGFESLNVAEFDEKFVALLQQISQVVLITLENFLAFNIVREASEFCVVRLFILFIKTPSDALEQLLSKFISVIMINFDKLKLQEINNFLNFIGQVMHHCGKSQQIYIMLNSLLTPLVAKVISRIETDSSAAQDDFMKRDILDTQKCFISLLVSMNSDHVSSLWLTNENKGTLVNIINLMFNYIYNYQNNDLSLVKVAITCINSLILGVGLGKVVDPEDVFKNDANVFEEARQLLVTNALLLACEMSFKMKRELLNDAQYRNSILLEVVRTLKAVCYAGCEIPDLQSTKKNKAIKFNEEMVEQLRALLISNMGFPSDLAQDFVEKLVQISDRQFLKYLIQLIEKM</sequence>
<name>A0A9P8PS05_9ASCO</name>
<comment type="caution">
    <text evidence="13">The sequence shown here is derived from an EMBL/GenBank/DDBJ whole genome shotgun (WGS) entry which is preliminary data.</text>
</comment>